<dbReference type="PROSITE" id="PS51194">
    <property type="entry name" value="HELICASE_CTER"/>
    <property type="match status" value="1"/>
</dbReference>
<evidence type="ECO:0000256" key="2">
    <source>
        <dbReference type="ARBA" id="ARBA00022801"/>
    </source>
</evidence>
<evidence type="ECO:0000256" key="5">
    <source>
        <dbReference type="ARBA" id="ARBA00038437"/>
    </source>
</evidence>
<dbReference type="InterPro" id="IPR044742">
    <property type="entry name" value="DEAD/DEAH_RhlB"/>
</dbReference>
<dbReference type="InterPro" id="IPR000629">
    <property type="entry name" value="RNA-helicase_DEAD-box_CS"/>
</dbReference>
<dbReference type="GO" id="GO:0005829">
    <property type="term" value="C:cytosol"/>
    <property type="evidence" value="ECO:0007669"/>
    <property type="project" value="TreeGrafter"/>
</dbReference>
<dbReference type="Gene3D" id="3.40.50.300">
    <property type="entry name" value="P-loop containing nucleotide triphosphate hydrolases"/>
    <property type="match status" value="2"/>
</dbReference>
<gene>
    <name evidence="12" type="ORF">SAMN05216241_11073</name>
</gene>
<dbReference type="Proteomes" id="UP000199415">
    <property type="component" value="Unassembled WGS sequence"/>
</dbReference>
<keyword evidence="1 7" id="KW-0547">Nucleotide-binding</keyword>
<accession>A0A1G7TUP0</accession>
<feature type="short sequence motif" description="Q motif" evidence="6">
    <location>
        <begin position="5"/>
        <end position="33"/>
    </location>
</feature>
<dbReference type="AlphaFoldDB" id="A0A1G7TUP0"/>
<evidence type="ECO:0000259" key="11">
    <source>
        <dbReference type="PROSITE" id="PS51195"/>
    </source>
</evidence>
<evidence type="ECO:0000313" key="12">
    <source>
        <dbReference type="EMBL" id="SDG38734.1"/>
    </source>
</evidence>
<evidence type="ECO:0000256" key="8">
    <source>
        <dbReference type="SAM" id="MobiDB-lite"/>
    </source>
</evidence>
<keyword evidence="2 7" id="KW-0378">Hydrolase</keyword>
<dbReference type="InterPro" id="IPR001650">
    <property type="entry name" value="Helicase_C-like"/>
</dbReference>
<dbReference type="CDD" id="cd18787">
    <property type="entry name" value="SF2_C_DEAD"/>
    <property type="match status" value="1"/>
</dbReference>
<reference evidence="12 13" key="1">
    <citation type="submission" date="2016-10" db="EMBL/GenBank/DDBJ databases">
        <authorList>
            <person name="de Groot N.N."/>
        </authorList>
    </citation>
    <scope>NUCLEOTIDE SEQUENCE [LARGE SCALE GENOMIC DNA]</scope>
    <source>
        <strain evidence="12 13">DSM 25584</strain>
    </source>
</reference>
<feature type="domain" description="Helicase C-terminal" evidence="10">
    <location>
        <begin position="222"/>
        <end position="382"/>
    </location>
</feature>
<dbReference type="SMART" id="SM00487">
    <property type="entry name" value="DEXDc"/>
    <property type="match status" value="1"/>
</dbReference>
<dbReference type="GO" id="GO:0003676">
    <property type="term" value="F:nucleic acid binding"/>
    <property type="evidence" value="ECO:0007669"/>
    <property type="project" value="InterPro"/>
</dbReference>
<dbReference type="Pfam" id="PF00270">
    <property type="entry name" value="DEAD"/>
    <property type="match status" value="1"/>
</dbReference>
<evidence type="ECO:0000259" key="9">
    <source>
        <dbReference type="PROSITE" id="PS51192"/>
    </source>
</evidence>
<keyword evidence="4 7" id="KW-0067">ATP-binding</keyword>
<dbReference type="PROSITE" id="PS51195">
    <property type="entry name" value="Q_MOTIF"/>
    <property type="match status" value="1"/>
</dbReference>
<organism evidence="12 13">
    <name type="scientific">Limimonas halophila</name>
    <dbReference type="NCBI Taxonomy" id="1082479"/>
    <lineage>
        <taxon>Bacteria</taxon>
        <taxon>Pseudomonadati</taxon>
        <taxon>Pseudomonadota</taxon>
        <taxon>Alphaproteobacteria</taxon>
        <taxon>Rhodospirillales</taxon>
        <taxon>Rhodovibrionaceae</taxon>
        <taxon>Limimonas</taxon>
    </lineage>
</organism>
<evidence type="ECO:0000256" key="3">
    <source>
        <dbReference type="ARBA" id="ARBA00022806"/>
    </source>
</evidence>
<protein>
    <submittedName>
        <fullName evidence="12">ATP-dependent RNA helicase RhlE</fullName>
    </submittedName>
</protein>
<dbReference type="CDD" id="cd00268">
    <property type="entry name" value="DEADc"/>
    <property type="match status" value="1"/>
</dbReference>
<dbReference type="InterPro" id="IPR014014">
    <property type="entry name" value="RNA_helicase_DEAD_Q_motif"/>
</dbReference>
<dbReference type="SUPFAM" id="SSF52540">
    <property type="entry name" value="P-loop containing nucleoside triphosphate hydrolases"/>
    <property type="match status" value="1"/>
</dbReference>
<dbReference type="EMBL" id="FNCE01000010">
    <property type="protein sequence ID" value="SDG38734.1"/>
    <property type="molecule type" value="Genomic_DNA"/>
</dbReference>
<feature type="region of interest" description="Disordered" evidence="8">
    <location>
        <begin position="371"/>
        <end position="412"/>
    </location>
</feature>
<dbReference type="GO" id="GO:0003724">
    <property type="term" value="F:RNA helicase activity"/>
    <property type="evidence" value="ECO:0007669"/>
    <property type="project" value="InterPro"/>
</dbReference>
<dbReference type="SMART" id="SM00490">
    <property type="entry name" value="HELICc"/>
    <property type="match status" value="1"/>
</dbReference>
<evidence type="ECO:0000256" key="1">
    <source>
        <dbReference type="ARBA" id="ARBA00022741"/>
    </source>
</evidence>
<dbReference type="PANTHER" id="PTHR47959:SF13">
    <property type="entry name" value="ATP-DEPENDENT RNA HELICASE RHLE"/>
    <property type="match status" value="1"/>
</dbReference>
<evidence type="ECO:0000313" key="13">
    <source>
        <dbReference type="Proteomes" id="UP000199415"/>
    </source>
</evidence>
<feature type="domain" description="DEAD-box RNA helicase Q" evidence="11">
    <location>
        <begin position="5"/>
        <end position="33"/>
    </location>
</feature>
<keyword evidence="3 7" id="KW-0347">Helicase</keyword>
<evidence type="ECO:0000256" key="4">
    <source>
        <dbReference type="ARBA" id="ARBA00022840"/>
    </source>
</evidence>
<feature type="compositionally biased region" description="Basic and acidic residues" evidence="8">
    <location>
        <begin position="376"/>
        <end position="389"/>
    </location>
</feature>
<evidence type="ECO:0000256" key="7">
    <source>
        <dbReference type="RuleBase" id="RU000492"/>
    </source>
</evidence>
<proteinExistence type="inferred from homology"/>
<dbReference type="InterPro" id="IPR050079">
    <property type="entry name" value="DEAD_box_RNA_helicase"/>
</dbReference>
<dbReference type="PROSITE" id="PS00039">
    <property type="entry name" value="DEAD_ATP_HELICASE"/>
    <property type="match status" value="1"/>
</dbReference>
<comment type="similarity">
    <text evidence="5 7">Belongs to the DEAD box helicase family.</text>
</comment>
<keyword evidence="13" id="KW-1185">Reference proteome</keyword>
<dbReference type="PROSITE" id="PS51192">
    <property type="entry name" value="HELICASE_ATP_BIND_1"/>
    <property type="match status" value="1"/>
</dbReference>
<evidence type="ECO:0000256" key="6">
    <source>
        <dbReference type="PROSITE-ProRule" id="PRU00552"/>
    </source>
</evidence>
<dbReference type="STRING" id="1082479.SAMN05216241_11073"/>
<dbReference type="PANTHER" id="PTHR47959">
    <property type="entry name" value="ATP-DEPENDENT RNA HELICASE RHLE-RELATED"/>
    <property type="match status" value="1"/>
</dbReference>
<feature type="domain" description="Helicase ATP-binding" evidence="9">
    <location>
        <begin position="36"/>
        <end position="211"/>
    </location>
</feature>
<dbReference type="InterPro" id="IPR027417">
    <property type="entry name" value="P-loop_NTPase"/>
</dbReference>
<evidence type="ECO:0000259" key="10">
    <source>
        <dbReference type="PROSITE" id="PS51194"/>
    </source>
</evidence>
<name>A0A1G7TUP0_9PROT</name>
<dbReference type="InterPro" id="IPR014001">
    <property type="entry name" value="Helicase_ATP-bd"/>
</dbReference>
<sequence length="412" mass="44328">MTDQTTFADLGLESRILSTLTSEGYTTPTAVQGQAIPALVEGKDLLGVAQTGTGKTAAFCLPLLNRLAAERARLTPTAAQALVLAPTRELAIQIEEACRTYSRGLGLRTAVAVGGVPKGKQRRALSGGVDVLIATPGRLMDLLREGSVRLDQVSKLILDEADRMLDMGFVDEVRQVARMTASPRQSMMFSATMPKAVERLANELLSDPARVEVSPKAPTAERIDQRVYHVAQGEKRGLLAGLLNDEALSRVLVFTRTKHGADKLSEQLAQGGVSTDALHGNKTQGARQHALNRFRKGNARVLVATDIAARGLDVDGVSHVVNYDLPDAPESYVHRIGRTARAGAEGVALSFCDPSERRHLRGIESFTRNRLTVIGEEPRGGDRRSDRGARGRPANGKPKGDRRSGQGQRRAA</sequence>
<dbReference type="GO" id="GO:0005524">
    <property type="term" value="F:ATP binding"/>
    <property type="evidence" value="ECO:0007669"/>
    <property type="project" value="UniProtKB-KW"/>
</dbReference>
<dbReference type="RefSeq" id="WP_245659572.1">
    <property type="nucleotide sequence ID" value="NZ_FNCE01000010.1"/>
</dbReference>
<dbReference type="Pfam" id="PF00271">
    <property type="entry name" value="Helicase_C"/>
    <property type="match status" value="1"/>
</dbReference>
<dbReference type="InterPro" id="IPR011545">
    <property type="entry name" value="DEAD/DEAH_box_helicase_dom"/>
</dbReference>
<dbReference type="GO" id="GO:0016787">
    <property type="term" value="F:hydrolase activity"/>
    <property type="evidence" value="ECO:0007669"/>
    <property type="project" value="UniProtKB-KW"/>
</dbReference>